<dbReference type="InterPro" id="IPR047951">
    <property type="entry name" value="Transpos_ISL3"/>
</dbReference>
<dbReference type="InterPro" id="IPR032877">
    <property type="entry name" value="Transposase_HTH"/>
</dbReference>
<dbReference type="AlphaFoldDB" id="A0AA37HVG8"/>
<dbReference type="EMBL" id="BPTR01000001">
    <property type="protein sequence ID" value="GJG26733.1"/>
    <property type="molecule type" value="Genomic_DNA"/>
</dbReference>
<protein>
    <submittedName>
        <fullName evidence="4">ISL3 family transposase</fullName>
    </submittedName>
</protein>
<organism evidence="4 6">
    <name type="scientific">Segatella bryantii</name>
    <name type="common">Prevotella bryantii</name>
    <dbReference type="NCBI Taxonomy" id="77095"/>
    <lineage>
        <taxon>Bacteria</taxon>
        <taxon>Pseudomonadati</taxon>
        <taxon>Bacteroidota</taxon>
        <taxon>Bacteroidia</taxon>
        <taxon>Bacteroidales</taxon>
        <taxon>Prevotellaceae</taxon>
        <taxon>Segatella</taxon>
    </lineage>
</organism>
<gene>
    <name evidence="4" type="ORF">PRRU23_04330</name>
    <name evidence="5" type="ORF">PRRU23_12800</name>
</gene>
<dbReference type="InterPro" id="IPR029261">
    <property type="entry name" value="Transposase_Znf"/>
</dbReference>
<feature type="domain" description="Transposase IS204/IS1001/IS1096/IS1165 DDE" evidence="1">
    <location>
        <begin position="119"/>
        <end position="356"/>
    </location>
</feature>
<feature type="domain" description="Transposase IS204/IS1001/IS1096/IS1165 helix-turn-helix" evidence="2">
    <location>
        <begin position="58"/>
        <end position="102"/>
    </location>
</feature>
<evidence type="ECO:0000259" key="1">
    <source>
        <dbReference type="Pfam" id="PF01610"/>
    </source>
</evidence>
<proteinExistence type="predicted"/>
<dbReference type="NCBIfam" id="NF033550">
    <property type="entry name" value="transpos_ISL3"/>
    <property type="match status" value="1"/>
</dbReference>
<sequence length="369" mass="43108">MDKMRCPCCKSRHIIRNGYVWRDFKTVPIGHIPVVLHTKIQRIKCKDCGCDMQEEIHFAHGKRTYTARLENLVVDLLDIATIKSVAEYLHLTWDTVKDIHKRRLKSRYGNPNIRNVKSIGIDEFAVRKGHVYKTIVVDLETGRIIYVGDGKGVDALKGFWRKVDHYGVVIEHIATDLSKAFIASVMEHAPLAVHVFDHFHVVKLMNDAIDKLRSRMYHEEKDLNRRKVIKGMRWLLLCNGKDIYDDKHKERLENALAMNKPLAQAYYLKESMREIWMQVTKTHAESFLDEWIRQARSTKVSLIEKVANTIAAYRSGILAWYDCHISTAKVEGINNKIKVLKRNAYGFRDDKYFELRLYALHDRRITSFV</sequence>
<dbReference type="PANTHER" id="PTHR33498">
    <property type="entry name" value="TRANSPOSASE FOR INSERTION SEQUENCE ELEMENT IS1557"/>
    <property type="match status" value="1"/>
</dbReference>
<comment type="caution">
    <text evidence="4">The sequence shown here is derived from an EMBL/GenBank/DDBJ whole genome shotgun (WGS) entry which is preliminary data.</text>
</comment>
<evidence type="ECO:0000259" key="3">
    <source>
        <dbReference type="Pfam" id="PF14690"/>
    </source>
</evidence>
<dbReference type="Pfam" id="PF14690">
    <property type="entry name" value="Zn_ribbon_ISL3"/>
    <property type="match status" value="1"/>
</dbReference>
<reference evidence="4" key="1">
    <citation type="submission" date="2021-08" db="EMBL/GenBank/DDBJ databases">
        <title>Prevotella lacticifex sp. nov., isolated from rumen of cow.</title>
        <authorList>
            <person name="Shinkai T."/>
            <person name="Ikeyama N."/>
            <person name="Kumagai M."/>
            <person name="Ohmori H."/>
            <person name="Sakamoto M."/>
            <person name="Ohkuma M."/>
            <person name="Mitsumori M."/>
        </authorList>
    </citation>
    <scope>NUCLEOTIDE SEQUENCE</scope>
    <source>
        <strain evidence="4">DSM 11371</strain>
    </source>
</reference>
<dbReference type="Pfam" id="PF01610">
    <property type="entry name" value="DDE_Tnp_ISL3"/>
    <property type="match status" value="1"/>
</dbReference>
<dbReference type="Proteomes" id="UP000887043">
    <property type="component" value="Unassembled WGS sequence"/>
</dbReference>
<evidence type="ECO:0000313" key="4">
    <source>
        <dbReference type="EMBL" id="GJG26733.1"/>
    </source>
</evidence>
<dbReference type="InterPro" id="IPR002560">
    <property type="entry name" value="Transposase_DDE"/>
</dbReference>
<name>A0AA37HVG8_SEGBR</name>
<dbReference type="Pfam" id="PF13542">
    <property type="entry name" value="HTH_Tnp_ISL3"/>
    <property type="match status" value="1"/>
</dbReference>
<evidence type="ECO:0000259" key="2">
    <source>
        <dbReference type="Pfam" id="PF13542"/>
    </source>
</evidence>
<dbReference type="EMBL" id="BPTR01000001">
    <property type="protein sequence ID" value="GJG27580.1"/>
    <property type="molecule type" value="Genomic_DNA"/>
</dbReference>
<evidence type="ECO:0000313" key="6">
    <source>
        <dbReference type="Proteomes" id="UP000887043"/>
    </source>
</evidence>
<dbReference type="PANTHER" id="PTHR33498:SF1">
    <property type="entry name" value="TRANSPOSASE FOR INSERTION SEQUENCE ELEMENT IS1557"/>
    <property type="match status" value="1"/>
</dbReference>
<accession>A0AA37HVG8</accession>
<feature type="domain" description="Transposase IS204/IS1001/IS1096/IS1165 zinc-finger" evidence="3">
    <location>
        <begin position="3"/>
        <end position="48"/>
    </location>
</feature>
<evidence type="ECO:0000313" key="5">
    <source>
        <dbReference type="EMBL" id="GJG27580.1"/>
    </source>
</evidence>